<dbReference type="EMBL" id="JANBPY010000419">
    <property type="protein sequence ID" value="KAJ1966956.1"/>
    <property type="molecule type" value="Genomic_DNA"/>
</dbReference>
<dbReference type="GO" id="GO:0015935">
    <property type="term" value="C:small ribosomal subunit"/>
    <property type="evidence" value="ECO:0007669"/>
    <property type="project" value="UniProtKB-ARBA"/>
</dbReference>
<gene>
    <name evidence="6" type="primary">RPS12</name>
    <name evidence="6" type="ORF">IWQ62_002144</name>
</gene>
<keyword evidence="7" id="KW-1185">Reference proteome</keyword>
<evidence type="ECO:0000259" key="5">
    <source>
        <dbReference type="Pfam" id="PF01248"/>
    </source>
</evidence>
<keyword evidence="3 4" id="KW-0687">Ribonucleoprotein</keyword>
<dbReference type="OrthoDB" id="10249311at2759"/>
<dbReference type="GO" id="GO:0003735">
    <property type="term" value="F:structural constituent of ribosome"/>
    <property type="evidence" value="ECO:0007669"/>
    <property type="project" value="InterPro"/>
</dbReference>
<evidence type="ECO:0000256" key="1">
    <source>
        <dbReference type="ARBA" id="ARBA00005824"/>
    </source>
</evidence>
<dbReference type="InterPro" id="IPR029064">
    <property type="entry name" value="Ribosomal_eL30-like_sf"/>
</dbReference>
<dbReference type="GO" id="GO:0006412">
    <property type="term" value="P:translation"/>
    <property type="evidence" value="ECO:0007669"/>
    <property type="project" value="InterPro"/>
</dbReference>
<protein>
    <recommendedName>
        <fullName evidence="4">40S ribosomal protein S12</fullName>
    </recommendedName>
</protein>
<reference evidence="6" key="1">
    <citation type="submission" date="2022-07" db="EMBL/GenBank/DDBJ databases">
        <title>Phylogenomic reconstructions and comparative analyses of Kickxellomycotina fungi.</title>
        <authorList>
            <person name="Reynolds N.K."/>
            <person name="Stajich J.E."/>
            <person name="Barry K."/>
            <person name="Grigoriev I.V."/>
            <person name="Crous P."/>
            <person name="Smith M.E."/>
        </authorList>
    </citation>
    <scope>NUCLEOTIDE SEQUENCE</scope>
    <source>
        <strain evidence="6">RSA 1196</strain>
    </source>
</reference>
<evidence type="ECO:0000256" key="2">
    <source>
        <dbReference type="ARBA" id="ARBA00022980"/>
    </source>
</evidence>
<accession>A0A9W8AWA3</accession>
<sequence length="146" mass="16056">MATEGDVAVATNQVEVTADAPAPASKMTVEEAIQDVLRRAMIHDGLARGLREAARALDSRQAHVCFLSESCDEAQYVKLIEALCAEHQINLIKVSDSKKLGEWSGLCQIDREGNPRRVVACSCVVVTNWGEESEARDILLEYFKSH</sequence>
<dbReference type="InterPro" id="IPR000530">
    <property type="entry name" value="Ribosomal_eS12"/>
</dbReference>
<dbReference type="InterPro" id="IPR047860">
    <property type="entry name" value="Ribosomal_eS12_CS"/>
</dbReference>
<evidence type="ECO:0000313" key="7">
    <source>
        <dbReference type="Proteomes" id="UP001150925"/>
    </source>
</evidence>
<feature type="domain" description="Ribosomal protein eL8/eL30/eS12/Gadd45" evidence="5">
    <location>
        <begin position="32"/>
        <end position="125"/>
    </location>
</feature>
<dbReference type="InterPro" id="IPR004038">
    <property type="entry name" value="Ribosomal_eL8/eL30/eS12/Gad45"/>
</dbReference>
<name>A0A9W8AWA3_9FUNG</name>
<comment type="similarity">
    <text evidence="1 4">Belongs to the eukaryotic ribosomal protein eS12 family.</text>
</comment>
<dbReference type="Proteomes" id="UP001150925">
    <property type="component" value="Unassembled WGS sequence"/>
</dbReference>
<dbReference type="PRINTS" id="PR00972">
    <property type="entry name" value="RIBSOMALS12E"/>
</dbReference>
<dbReference type="FunFam" id="3.30.1330.30:FF:000005">
    <property type="entry name" value="40S ribosomal protein S12"/>
    <property type="match status" value="1"/>
</dbReference>
<dbReference type="AlphaFoldDB" id="A0A9W8AWA3"/>
<evidence type="ECO:0000256" key="4">
    <source>
        <dbReference type="RuleBase" id="RU000670"/>
    </source>
</evidence>
<evidence type="ECO:0000313" key="6">
    <source>
        <dbReference type="EMBL" id="KAJ1966956.1"/>
    </source>
</evidence>
<dbReference type="Gene3D" id="3.30.1330.30">
    <property type="match status" value="1"/>
</dbReference>
<evidence type="ECO:0000256" key="3">
    <source>
        <dbReference type="ARBA" id="ARBA00023274"/>
    </source>
</evidence>
<comment type="caution">
    <text evidence="6">The sequence shown here is derived from an EMBL/GenBank/DDBJ whole genome shotgun (WGS) entry which is preliminary data.</text>
</comment>
<dbReference type="PROSITE" id="PS01189">
    <property type="entry name" value="RIBOSOMAL_S12E"/>
    <property type="match status" value="1"/>
</dbReference>
<organism evidence="6 7">
    <name type="scientific">Dispira parvispora</name>
    <dbReference type="NCBI Taxonomy" id="1520584"/>
    <lineage>
        <taxon>Eukaryota</taxon>
        <taxon>Fungi</taxon>
        <taxon>Fungi incertae sedis</taxon>
        <taxon>Zoopagomycota</taxon>
        <taxon>Kickxellomycotina</taxon>
        <taxon>Dimargaritomycetes</taxon>
        <taxon>Dimargaritales</taxon>
        <taxon>Dimargaritaceae</taxon>
        <taxon>Dispira</taxon>
    </lineage>
</organism>
<keyword evidence="2 4" id="KW-0689">Ribosomal protein</keyword>
<dbReference type="PANTHER" id="PTHR11843">
    <property type="entry name" value="40S RIBOSOMAL PROTEIN S12"/>
    <property type="match status" value="1"/>
</dbReference>
<proteinExistence type="inferred from homology"/>
<dbReference type="SUPFAM" id="SSF55315">
    <property type="entry name" value="L30e-like"/>
    <property type="match status" value="1"/>
</dbReference>
<dbReference type="GO" id="GO:0022626">
    <property type="term" value="C:cytosolic ribosome"/>
    <property type="evidence" value="ECO:0007669"/>
    <property type="project" value="UniProtKB-ARBA"/>
</dbReference>
<dbReference type="Pfam" id="PF01248">
    <property type="entry name" value="Ribosomal_L7Ae"/>
    <property type="match status" value="1"/>
</dbReference>